<proteinExistence type="predicted"/>
<reference evidence="2" key="1">
    <citation type="submission" date="2021-02" db="EMBL/GenBank/DDBJ databases">
        <title>Comparative genomics reveals that relaxation of natural selection precedes convergent phenotypic evolution of cavefish.</title>
        <authorList>
            <person name="Peng Z."/>
        </authorList>
    </citation>
    <scope>NUCLEOTIDE SEQUENCE</scope>
    <source>
        <tissue evidence="2">Muscle</tissue>
    </source>
</reference>
<evidence type="ECO:0000313" key="2">
    <source>
        <dbReference type="EMBL" id="KAI7789208.1"/>
    </source>
</evidence>
<dbReference type="SMART" id="SM00233">
    <property type="entry name" value="PH"/>
    <property type="match status" value="1"/>
</dbReference>
<dbReference type="EMBL" id="JAFHDT010000972">
    <property type="protein sequence ID" value="KAI7789208.1"/>
    <property type="molecule type" value="Genomic_DNA"/>
</dbReference>
<organism evidence="2 3">
    <name type="scientific">Triplophysa rosa</name>
    <name type="common">Cave loach</name>
    <dbReference type="NCBI Taxonomy" id="992332"/>
    <lineage>
        <taxon>Eukaryota</taxon>
        <taxon>Metazoa</taxon>
        <taxon>Chordata</taxon>
        <taxon>Craniata</taxon>
        <taxon>Vertebrata</taxon>
        <taxon>Euteleostomi</taxon>
        <taxon>Actinopterygii</taxon>
        <taxon>Neopterygii</taxon>
        <taxon>Teleostei</taxon>
        <taxon>Ostariophysi</taxon>
        <taxon>Cypriniformes</taxon>
        <taxon>Nemacheilidae</taxon>
        <taxon>Triplophysa</taxon>
    </lineage>
</organism>
<dbReference type="AlphaFoldDB" id="A0A9W7W7C0"/>
<sequence>RLDQYCQTLEELGGLNPTSDSALSILRHAQRHGEDLRASDLITGCPMAVWDRGDLLRQGELCVCSGGRRKKTGVRHVFLYQNYIIFTKHKTPNPGCSVFSFKHSIKTGEMGLTQSVGEDGLRFEVWVRQASRTRDCLTLQTSSVQERETWTHDIAQLLWTHAMHNTGQSA</sequence>
<gene>
    <name evidence="2" type="ORF">IRJ41_003330</name>
</gene>
<dbReference type="PANTHER" id="PTHR45845">
    <property type="entry name" value="RHO GUANINE NUCLEOTIDE EXCHANGE FACTOR-RELATED"/>
    <property type="match status" value="1"/>
</dbReference>
<name>A0A9W7W7C0_TRIRA</name>
<dbReference type="Gene3D" id="2.30.29.30">
    <property type="entry name" value="Pleckstrin-homology domain (PH domain)/Phosphotyrosine-binding domain (PTB)"/>
    <property type="match status" value="1"/>
</dbReference>
<dbReference type="Proteomes" id="UP001059041">
    <property type="component" value="Unassembled WGS sequence"/>
</dbReference>
<dbReference type="InterPro" id="IPR055251">
    <property type="entry name" value="SOS1_NGEF_PH"/>
</dbReference>
<dbReference type="SUPFAM" id="SSF50729">
    <property type="entry name" value="PH domain-like"/>
    <property type="match status" value="1"/>
</dbReference>
<dbReference type="InterPro" id="IPR001849">
    <property type="entry name" value="PH_domain"/>
</dbReference>
<accession>A0A9W7W7C0</accession>
<keyword evidence="3" id="KW-1185">Reference proteome</keyword>
<dbReference type="PROSITE" id="PS50003">
    <property type="entry name" value="PH_DOMAIN"/>
    <property type="match status" value="1"/>
</dbReference>
<protein>
    <submittedName>
        <fullName evidence="2">Pleckstrin homology domain-containing family G member 4B</fullName>
    </submittedName>
</protein>
<evidence type="ECO:0000259" key="1">
    <source>
        <dbReference type="PROSITE" id="PS50003"/>
    </source>
</evidence>
<dbReference type="PANTHER" id="PTHR45845:SF4">
    <property type="entry name" value="PLECKSTRIN HOMOLOGY DOMAIN CONTAINING, FAMILY G (WITH RHOGEF DOMAIN) MEMBER 4"/>
    <property type="match status" value="1"/>
</dbReference>
<dbReference type="Pfam" id="PF22697">
    <property type="entry name" value="SOS1_NGEF_PH"/>
    <property type="match status" value="1"/>
</dbReference>
<feature type="non-terminal residue" evidence="2">
    <location>
        <position position="1"/>
    </location>
</feature>
<feature type="domain" description="PH" evidence="1">
    <location>
        <begin position="54"/>
        <end position="159"/>
    </location>
</feature>
<comment type="caution">
    <text evidence="2">The sequence shown here is derived from an EMBL/GenBank/DDBJ whole genome shotgun (WGS) entry which is preliminary data.</text>
</comment>
<evidence type="ECO:0000313" key="3">
    <source>
        <dbReference type="Proteomes" id="UP001059041"/>
    </source>
</evidence>
<dbReference type="InterPro" id="IPR011993">
    <property type="entry name" value="PH-like_dom_sf"/>
</dbReference>
<dbReference type="InterPro" id="IPR052231">
    <property type="entry name" value="Rho_GEF_signaling-related"/>
</dbReference>